<sequence length="38" mass="4105">MQETEHECFSFKGTTPALLLRAVPMGFYAFGGTVKAAP</sequence>
<keyword evidence="2" id="KW-1185">Reference proteome</keyword>
<proteinExistence type="predicted"/>
<dbReference type="Proteomes" id="UP001497382">
    <property type="component" value="Unassembled WGS sequence"/>
</dbReference>
<name>A0AAV2BGC7_9ARAC</name>
<protein>
    <submittedName>
        <fullName evidence="1">Uncharacterized protein</fullName>
    </submittedName>
</protein>
<dbReference type="AlphaFoldDB" id="A0AAV2BGC7"/>
<evidence type="ECO:0000313" key="1">
    <source>
        <dbReference type="EMBL" id="CAL1295198.1"/>
    </source>
</evidence>
<comment type="caution">
    <text evidence="1">The sequence shown here is derived from an EMBL/GenBank/DDBJ whole genome shotgun (WGS) entry which is preliminary data.</text>
</comment>
<gene>
    <name evidence="1" type="ORF">LARSCL_LOCUS19149</name>
</gene>
<organism evidence="1 2">
    <name type="scientific">Larinioides sclopetarius</name>
    <dbReference type="NCBI Taxonomy" id="280406"/>
    <lineage>
        <taxon>Eukaryota</taxon>
        <taxon>Metazoa</taxon>
        <taxon>Ecdysozoa</taxon>
        <taxon>Arthropoda</taxon>
        <taxon>Chelicerata</taxon>
        <taxon>Arachnida</taxon>
        <taxon>Araneae</taxon>
        <taxon>Araneomorphae</taxon>
        <taxon>Entelegynae</taxon>
        <taxon>Araneoidea</taxon>
        <taxon>Araneidae</taxon>
        <taxon>Larinioides</taxon>
    </lineage>
</organism>
<reference evidence="1 2" key="1">
    <citation type="submission" date="2024-04" db="EMBL/GenBank/DDBJ databases">
        <authorList>
            <person name="Rising A."/>
            <person name="Reimegard J."/>
            <person name="Sonavane S."/>
            <person name="Akerstrom W."/>
            <person name="Nylinder S."/>
            <person name="Hedman E."/>
            <person name="Kallberg Y."/>
        </authorList>
    </citation>
    <scope>NUCLEOTIDE SEQUENCE [LARGE SCALE GENOMIC DNA]</scope>
</reference>
<dbReference type="EMBL" id="CAXIEN010000364">
    <property type="protein sequence ID" value="CAL1295198.1"/>
    <property type="molecule type" value="Genomic_DNA"/>
</dbReference>
<accession>A0AAV2BGC7</accession>
<evidence type="ECO:0000313" key="2">
    <source>
        <dbReference type="Proteomes" id="UP001497382"/>
    </source>
</evidence>
<feature type="non-terminal residue" evidence="1">
    <location>
        <position position="38"/>
    </location>
</feature>